<reference evidence="1 2" key="1">
    <citation type="submission" date="2021-04" db="EMBL/GenBank/DDBJ databases">
        <title>The genome sequence of Ideonella sp. 3Y2.</title>
        <authorList>
            <person name="Liu Y."/>
        </authorList>
    </citation>
    <scope>NUCLEOTIDE SEQUENCE [LARGE SCALE GENOMIC DNA]</scope>
    <source>
        <strain evidence="1 2">3Y2</strain>
    </source>
</reference>
<evidence type="ECO:0000313" key="1">
    <source>
        <dbReference type="EMBL" id="MBQ0929754.1"/>
    </source>
</evidence>
<protein>
    <submittedName>
        <fullName evidence="1">Uncharacterized protein</fullName>
    </submittedName>
</protein>
<sequence>MQDEYKTLDGSTVAFDLDDVVQVVKGHSQIKQGWQSFIVYNVPTRSFIELRSSPPDYKGNSADEAEEVTEQYVCATFQLEPAQVSTLRASPRKWQLVNRRG</sequence>
<evidence type="ECO:0000313" key="2">
    <source>
        <dbReference type="Proteomes" id="UP000676246"/>
    </source>
</evidence>
<organism evidence="1 2">
    <name type="scientific">Ideonella alba</name>
    <dbReference type="NCBI Taxonomy" id="2824118"/>
    <lineage>
        <taxon>Bacteria</taxon>
        <taxon>Pseudomonadati</taxon>
        <taxon>Pseudomonadota</taxon>
        <taxon>Betaproteobacteria</taxon>
        <taxon>Burkholderiales</taxon>
        <taxon>Sphaerotilaceae</taxon>
        <taxon>Ideonella</taxon>
    </lineage>
</organism>
<dbReference type="EMBL" id="JAGQDD010000002">
    <property type="protein sequence ID" value="MBQ0929754.1"/>
    <property type="molecule type" value="Genomic_DNA"/>
</dbReference>
<proteinExistence type="predicted"/>
<comment type="caution">
    <text evidence="1">The sequence shown here is derived from an EMBL/GenBank/DDBJ whole genome shotgun (WGS) entry which is preliminary data.</text>
</comment>
<gene>
    <name evidence="1" type="ORF">KAK03_04580</name>
</gene>
<name>A0A940Y3S6_9BURK</name>
<accession>A0A940Y3S6</accession>
<dbReference type="RefSeq" id="WP_210852003.1">
    <property type="nucleotide sequence ID" value="NZ_JAGQDD010000002.1"/>
</dbReference>
<dbReference type="AlphaFoldDB" id="A0A940Y3S6"/>
<keyword evidence="2" id="KW-1185">Reference proteome</keyword>
<dbReference type="Proteomes" id="UP000676246">
    <property type="component" value="Unassembled WGS sequence"/>
</dbReference>